<evidence type="ECO:0000313" key="4">
    <source>
        <dbReference type="Proteomes" id="UP000179536"/>
    </source>
</evidence>
<gene>
    <name evidence="2" type="ORF">BBK91_012445</name>
    <name evidence="1" type="ORF">BBL17_011490</name>
</gene>
<evidence type="ECO:0000313" key="2">
    <source>
        <dbReference type="EMBL" id="MUP10681.1"/>
    </source>
</evidence>
<dbReference type="Proteomes" id="UP000179536">
    <property type="component" value="Unassembled WGS sequence"/>
</dbReference>
<organism evidence="2 4">
    <name type="scientific">Agrobacterium vitis</name>
    <name type="common">Rhizobium vitis</name>
    <dbReference type="NCBI Taxonomy" id="373"/>
    <lineage>
        <taxon>Bacteria</taxon>
        <taxon>Pseudomonadati</taxon>
        <taxon>Pseudomonadota</taxon>
        <taxon>Alphaproteobacteria</taxon>
        <taxon>Hyphomicrobiales</taxon>
        <taxon>Rhizobiaceae</taxon>
        <taxon>Rhizobium/Agrobacterium group</taxon>
        <taxon>Agrobacterium</taxon>
    </lineage>
</organism>
<keyword evidence="3" id="KW-1185">Reference proteome</keyword>
<proteinExistence type="predicted"/>
<protein>
    <recommendedName>
        <fullName evidence="5">Lipoprotein</fullName>
    </recommendedName>
</protein>
<evidence type="ECO:0008006" key="5">
    <source>
        <dbReference type="Google" id="ProtNLM"/>
    </source>
</evidence>
<name>A0ABD6H991_AGRVI</name>
<comment type="caution">
    <text evidence="2">The sequence shown here is derived from an EMBL/GenBank/DDBJ whole genome shotgun (WGS) entry which is preliminary data.</text>
</comment>
<dbReference type="EMBL" id="MBFA02000007">
    <property type="protein sequence ID" value="MUP10681.1"/>
    <property type="molecule type" value="Genomic_DNA"/>
</dbReference>
<dbReference type="EMBL" id="MBFE02000006">
    <property type="protein sequence ID" value="MUO42405.1"/>
    <property type="molecule type" value="Genomic_DNA"/>
</dbReference>
<dbReference type="RefSeq" id="WP_041696866.1">
    <property type="nucleotide sequence ID" value="NZ_CP146242.1"/>
</dbReference>
<dbReference type="Proteomes" id="UP000179454">
    <property type="component" value="Unassembled WGS sequence"/>
</dbReference>
<reference evidence="3 4" key="1">
    <citation type="submission" date="2019-11" db="EMBL/GenBank/DDBJ databases">
        <title>Whole-genome sequencing of Allorhizobium vitis.</title>
        <authorList>
            <person name="Gan H.M."/>
            <person name="Savka M.A."/>
        </authorList>
    </citation>
    <scope>NUCLEOTIDE SEQUENCE [LARGE SCALE GENOMIC DNA]</scope>
    <source>
        <strain evidence="2 4">RF2/1</strain>
        <strain evidence="1 3">T1/7</strain>
    </source>
</reference>
<dbReference type="AlphaFoldDB" id="A0ABD6H991"/>
<evidence type="ECO:0000313" key="1">
    <source>
        <dbReference type="EMBL" id="MUO42405.1"/>
    </source>
</evidence>
<sequence>MQNLIIFVLLGVLAGCQNVDSSSTAYVANYPIRPYAIDKEDAAAIEIAVRNELKDPLSAILGEARATIDGKNVVHVCGMVNARNSFGGYTGFVLYQGILATNVYNKRVFAVIGMGGSPGDIPSQSIAIMCKRNGIN</sequence>
<accession>A0ABD6H991</accession>
<evidence type="ECO:0000313" key="3">
    <source>
        <dbReference type="Proteomes" id="UP000179454"/>
    </source>
</evidence>